<dbReference type="GO" id="GO:0016757">
    <property type="term" value="F:glycosyltransferase activity"/>
    <property type="evidence" value="ECO:0007669"/>
    <property type="project" value="UniProtKB-KW"/>
</dbReference>
<reference evidence="6 7" key="1">
    <citation type="submission" date="2019-11" db="EMBL/GenBank/DDBJ databases">
        <title>Streptococcus uberis isolated from clinical mastitis cases on a southeastern Queensland dairy.</title>
        <authorList>
            <person name="Workentine M.L."/>
            <person name="Price R."/>
            <person name="Olchowy T."/>
        </authorList>
    </citation>
    <scope>NUCLEOTIDE SEQUENCE [LARGE SCALE GENOMIC DNA]</scope>
    <source>
        <strain evidence="6 7">OLC4459-A17</strain>
    </source>
</reference>
<name>A0A6L6G7Y3_STRUB</name>
<dbReference type="InterPro" id="IPR017551">
    <property type="entry name" value="TriPribosyl-deP-CoA_syn_CitG"/>
</dbReference>
<protein>
    <recommendedName>
        <fullName evidence="5">Probable 2-(5''-triphosphoribosyl)-3'-dephosphocoenzyme-A synthase</fullName>
        <shortName evidence="5">2-(5''-triphosphoribosyl)-3'-dephospho-CoA synthase</shortName>
        <ecNumber evidence="5">2.4.2.52</ecNumber>
    </recommendedName>
</protein>
<dbReference type="Proteomes" id="UP000483839">
    <property type="component" value="Unassembled WGS sequence"/>
</dbReference>
<dbReference type="Gene3D" id="1.10.4200.10">
    <property type="entry name" value="Triphosphoribosyl-dephospho-CoA protein"/>
    <property type="match status" value="1"/>
</dbReference>
<dbReference type="HAMAP" id="MF_00397">
    <property type="entry name" value="CitG"/>
    <property type="match status" value="1"/>
</dbReference>
<dbReference type="NCBIfam" id="TIGR03125">
    <property type="entry name" value="citrate_citG"/>
    <property type="match status" value="1"/>
</dbReference>
<sequence>MISKETLSYFSQLACKALLNEVSLTPKPGLVDCSNNGAHDDMTIMTFLESSLALMPHFNRYIEIGYQFYQDNPKDLFEKLRQEGILAEKAMFTATNGVNTHKGVNFSFALILGATGSYLAQHPHIDKHYHFTSRDSHAICQLIIPMTKHLIAQDLSHLEEKKQLTNGEKLYIKYGIKGPRGEASQGYPSLTQKALPYLRELSEIETDKRILQLRLLLYLMSFVEDANLIHRGGIEALYQVQSEIKSYLQKESSTDALMTFLTDYNQILINRHLSPGGAADLLALSLYFAFLEKLL</sequence>
<comment type="catalytic activity">
    <reaction evidence="1 5">
        <text>3'-dephospho-CoA + ATP = 2'-(5''-triphospho-alpha-D-ribosyl)-3'-dephospho-CoA + adenine</text>
        <dbReference type="Rhea" id="RHEA:15117"/>
        <dbReference type="ChEBI" id="CHEBI:16708"/>
        <dbReference type="ChEBI" id="CHEBI:30616"/>
        <dbReference type="ChEBI" id="CHEBI:57328"/>
        <dbReference type="ChEBI" id="CHEBI:61378"/>
        <dbReference type="EC" id="2.4.2.52"/>
    </reaction>
</comment>
<gene>
    <name evidence="5 6" type="primary">citG</name>
    <name evidence="6" type="ORF">GKS16_03440</name>
</gene>
<keyword evidence="3 5" id="KW-0547">Nucleotide-binding</keyword>
<organism evidence="6 7">
    <name type="scientific">Streptococcus uberis</name>
    <dbReference type="NCBI Taxonomy" id="1349"/>
    <lineage>
        <taxon>Bacteria</taxon>
        <taxon>Bacillati</taxon>
        <taxon>Bacillota</taxon>
        <taxon>Bacilli</taxon>
        <taxon>Lactobacillales</taxon>
        <taxon>Streptococcaceae</taxon>
        <taxon>Streptococcus</taxon>
    </lineage>
</organism>
<dbReference type="PANTHER" id="PTHR30201:SF2">
    <property type="entry name" value="2-(5''-TRIPHOSPHORIBOSYL)-3'-DEPHOSPHOCOENZYME-A SYNTHASE"/>
    <property type="match status" value="1"/>
</dbReference>
<evidence type="ECO:0000256" key="3">
    <source>
        <dbReference type="ARBA" id="ARBA00022741"/>
    </source>
</evidence>
<keyword evidence="4 5" id="KW-0067">ATP-binding</keyword>
<dbReference type="EMBL" id="WLXI01000035">
    <property type="protein sequence ID" value="MTD01328.1"/>
    <property type="molecule type" value="Genomic_DNA"/>
</dbReference>
<dbReference type="GO" id="GO:0051191">
    <property type="term" value="P:prosthetic group biosynthetic process"/>
    <property type="evidence" value="ECO:0007669"/>
    <property type="project" value="TreeGrafter"/>
</dbReference>
<evidence type="ECO:0000256" key="5">
    <source>
        <dbReference type="HAMAP-Rule" id="MF_00397"/>
    </source>
</evidence>
<keyword evidence="2 5" id="KW-0808">Transferase</keyword>
<dbReference type="Pfam" id="PF01874">
    <property type="entry name" value="CitG"/>
    <property type="match status" value="1"/>
</dbReference>
<evidence type="ECO:0000313" key="6">
    <source>
        <dbReference type="EMBL" id="MTD01328.1"/>
    </source>
</evidence>
<dbReference type="RefSeq" id="WP_046389668.1">
    <property type="nucleotide sequence ID" value="NZ_BAABQA010000002.1"/>
</dbReference>
<dbReference type="GO" id="GO:0005524">
    <property type="term" value="F:ATP binding"/>
    <property type="evidence" value="ECO:0007669"/>
    <property type="project" value="UniProtKB-KW"/>
</dbReference>
<accession>A0A6L6G7Y3</accession>
<dbReference type="EC" id="2.4.2.52" evidence="5"/>
<comment type="similarity">
    <text evidence="5">Belongs to the CitG/MdcB family.</text>
</comment>
<comment type="caution">
    <text evidence="6">The sequence shown here is derived from an EMBL/GenBank/DDBJ whole genome shotgun (WGS) entry which is preliminary data.</text>
</comment>
<evidence type="ECO:0000313" key="7">
    <source>
        <dbReference type="Proteomes" id="UP000483839"/>
    </source>
</evidence>
<evidence type="ECO:0000256" key="1">
    <source>
        <dbReference type="ARBA" id="ARBA00001210"/>
    </source>
</evidence>
<dbReference type="AlphaFoldDB" id="A0A6L6G7Y3"/>
<evidence type="ECO:0000256" key="4">
    <source>
        <dbReference type="ARBA" id="ARBA00022840"/>
    </source>
</evidence>
<proteinExistence type="inferred from homology"/>
<dbReference type="GO" id="GO:0046917">
    <property type="term" value="F:triphosphoribosyl-dephospho-CoA synthase activity"/>
    <property type="evidence" value="ECO:0007669"/>
    <property type="project" value="UniProtKB-UniRule"/>
</dbReference>
<keyword evidence="6" id="KW-0328">Glycosyltransferase</keyword>
<evidence type="ECO:0000256" key="2">
    <source>
        <dbReference type="ARBA" id="ARBA00022679"/>
    </source>
</evidence>
<dbReference type="InterPro" id="IPR002736">
    <property type="entry name" value="CitG"/>
</dbReference>
<dbReference type="PANTHER" id="PTHR30201">
    <property type="entry name" value="TRIPHOSPHORIBOSYL-DEPHOSPHO-COA SYNTHASE"/>
    <property type="match status" value="1"/>
</dbReference>